<dbReference type="Pfam" id="PF03743">
    <property type="entry name" value="TrbI"/>
    <property type="match status" value="1"/>
</dbReference>
<evidence type="ECO:0000256" key="4">
    <source>
        <dbReference type="ARBA" id="ARBA00022989"/>
    </source>
</evidence>
<feature type="region of interest" description="Disordered" evidence="6">
    <location>
        <begin position="87"/>
        <end position="137"/>
    </location>
</feature>
<gene>
    <name evidence="8" type="ORF">DI526_02995</name>
</gene>
<reference evidence="8 9" key="1">
    <citation type="submission" date="2017-08" db="EMBL/GenBank/DDBJ databases">
        <title>Infants hospitalized years apart are colonized by the same room-sourced microbial strains.</title>
        <authorList>
            <person name="Brooks B."/>
            <person name="Olm M.R."/>
            <person name="Firek B.A."/>
            <person name="Baker R."/>
            <person name="Thomas B.C."/>
            <person name="Morowitz M.J."/>
            <person name="Banfield J.F."/>
        </authorList>
    </citation>
    <scope>NUCLEOTIDE SEQUENCE [LARGE SCALE GENOMIC DNA]</scope>
    <source>
        <strain evidence="8">S2_003_000_R2_4</strain>
    </source>
</reference>
<proteinExistence type="inferred from homology"/>
<evidence type="ECO:0000256" key="2">
    <source>
        <dbReference type="ARBA" id="ARBA00010265"/>
    </source>
</evidence>
<keyword evidence="5 7" id="KW-0472">Membrane</keyword>
<dbReference type="GO" id="GO:0016020">
    <property type="term" value="C:membrane"/>
    <property type="evidence" value="ECO:0007669"/>
    <property type="project" value="UniProtKB-SubCell"/>
</dbReference>
<comment type="similarity">
    <text evidence="2">Belongs to the TrbI/VirB10 family.</text>
</comment>
<keyword evidence="4 7" id="KW-1133">Transmembrane helix</keyword>
<dbReference type="RefSeq" id="WP_304273891.1">
    <property type="nucleotide sequence ID" value="NZ_QFQZ01000005.1"/>
</dbReference>
<dbReference type="Proteomes" id="UP000249393">
    <property type="component" value="Unassembled WGS sequence"/>
</dbReference>
<evidence type="ECO:0000313" key="9">
    <source>
        <dbReference type="Proteomes" id="UP000249393"/>
    </source>
</evidence>
<sequence>MSQDADQAEKTIAQTLRLRGAPSPVARVSRRALVIVGAVLIAGVAGAISWSLMEKRKASPQEPKVAMAQPPETVTALPRGYVGPAGTPALGPPLPGDLGRPMLSAARARQDAASAPIGADPPPVAAPQPAATPDPRIQARRQAYQAAIQSGLFVTAAVSSGDEASILSSAAPALVLAQSKPDGGDPRLTSVERLQAPASPYVLQAGAVIPAALVTGLRSDTPGLAIAQVTQDVFDSLGGGFLLIPKGARLIGEYDAAVKNGQSRLAVVWTRLTLPSGRSIVLDKLPGADAQGMAGLQDGVDRHGGRVLAAAGLSTLLAIGSEAGSSSEESDLARALRRAGADTASSVGQQMVGKSLNLAPTLTIRPGAPLRVLLTRDLVLEPYVDERKAP</sequence>
<feature type="transmembrane region" description="Helical" evidence="7">
    <location>
        <begin position="32"/>
        <end position="53"/>
    </location>
</feature>
<evidence type="ECO:0000256" key="7">
    <source>
        <dbReference type="SAM" id="Phobius"/>
    </source>
</evidence>
<evidence type="ECO:0000256" key="3">
    <source>
        <dbReference type="ARBA" id="ARBA00022692"/>
    </source>
</evidence>
<dbReference type="CDD" id="cd16429">
    <property type="entry name" value="VirB10"/>
    <property type="match status" value="1"/>
</dbReference>
<accession>A0A2W5VA80</accession>
<comment type="caution">
    <text evidence="8">The sequence shown here is derived from an EMBL/GenBank/DDBJ whole genome shotgun (WGS) entry which is preliminary data.</text>
</comment>
<evidence type="ECO:0000256" key="6">
    <source>
        <dbReference type="SAM" id="MobiDB-lite"/>
    </source>
</evidence>
<dbReference type="AlphaFoldDB" id="A0A2W5VA80"/>
<dbReference type="InterPro" id="IPR042217">
    <property type="entry name" value="T4SS_VirB10/TrbI"/>
</dbReference>
<evidence type="ECO:0000256" key="5">
    <source>
        <dbReference type="ARBA" id="ARBA00023136"/>
    </source>
</evidence>
<keyword evidence="3 7" id="KW-0812">Transmembrane</keyword>
<dbReference type="Gene3D" id="2.40.128.260">
    <property type="entry name" value="Type IV secretion system, VirB10/TraB/TrbI"/>
    <property type="match status" value="1"/>
</dbReference>
<dbReference type="EMBL" id="QFQZ01000005">
    <property type="protein sequence ID" value="PZR36680.1"/>
    <property type="molecule type" value="Genomic_DNA"/>
</dbReference>
<feature type="compositionally biased region" description="Low complexity" evidence="6">
    <location>
        <begin position="96"/>
        <end position="115"/>
    </location>
</feature>
<evidence type="ECO:0000256" key="1">
    <source>
        <dbReference type="ARBA" id="ARBA00004167"/>
    </source>
</evidence>
<dbReference type="InterPro" id="IPR005498">
    <property type="entry name" value="T4SS_VirB10/TraB/TrbI"/>
</dbReference>
<name>A0A2W5VA80_9CAUL</name>
<comment type="subcellular location">
    <subcellularLocation>
        <location evidence="1">Membrane</location>
        <topology evidence="1">Single-pass membrane protein</topology>
    </subcellularLocation>
</comment>
<organism evidence="8 9">
    <name type="scientific">Caulobacter segnis</name>
    <dbReference type="NCBI Taxonomy" id="88688"/>
    <lineage>
        <taxon>Bacteria</taxon>
        <taxon>Pseudomonadati</taxon>
        <taxon>Pseudomonadota</taxon>
        <taxon>Alphaproteobacteria</taxon>
        <taxon>Caulobacterales</taxon>
        <taxon>Caulobacteraceae</taxon>
        <taxon>Caulobacter</taxon>
    </lineage>
</organism>
<protein>
    <submittedName>
        <fullName evidence="8">Conjugal transfer protein TrbI</fullName>
    </submittedName>
</protein>
<evidence type="ECO:0000313" key="8">
    <source>
        <dbReference type="EMBL" id="PZR36680.1"/>
    </source>
</evidence>
<feature type="compositionally biased region" description="Pro residues" evidence="6">
    <location>
        <begin position="119"/>
        <end position="132"/>
    </location>
</feature>